<evidence type="ECO:0000256" key="1">
    <source>
        <dbReference type="ARBA" id="ARBA00022737"/>
    </source>
</evidence>
<dbReference type="Gene3D" id="3.40.50.300">
    <property type="entry name" value="P-loop containing nucleotide triphosphate hydrolases"/>
    <property type="match status" value="1"/>
</dbReference>
<evidence type="ECO:0000256" key="2">
    <source>
        <dbReference type="SAM" id="MobiDB-lite"/>
    </source>
</evidence>
<dbReference type="PROSITE" id="PS50837">
    <property type="entry name" value="NACHT"/>
    <property type="match status" value="1"/>
</dbReference>
<evidence type="ECO:0000259" key="3">
    <source>
        <dbReference type="PROSITE" id="PS50837"/>
    </source>
</evidence>
<sequence>MTSLPAPKGQRPTFPNPGSQNSSSPSPSSPTPGSPGGELLAKQPAQGQSSMAISHVNPLYDAAFRKHIDKLREDEKDAFLEARKHIAETSLLSDIKTLDEAHEQTSNFRGRTGPIQKFFALLDRFLGGVSIGTGCSPEISSIVVGGIRLIIDLAKNFLSFFDRLSEMLCRFGDFLDPLAEYAKSAKENASIRDALDAVYGDILEFCRHARRVFVDLHEEKRKFVSVTVFFKSLWEPFEEEFGNIRSNMDHHLQVLDHTASASTTNQAHFLSLSEKERREREQRKEKEDFLKWISSTSHEERHRAVYEKRHPGTGDWFLQRQEFQEWLDKPISSLLWCHGKLGAGKSVLASNVIEAILEKYAPDPTVGICFAYYDYTKSSSQDFAQIVLSLIKQLCQKSTIPDAFMNAKRNADPPSAIGDQHHFSMSAQNFKELFILIDALDECPKEERSKTFRFIKEALNKTPLVQTRIFVTSRRESDINLELENLRAPTIQLEAQNVAADVEAYVRSEVQSLRSGLDGKKLYVADERLVQKIISTLTEKADGMFLWVNLQLRHLCESSERRKDKYVKEALGKLPSGLDNTYRKIWQQIQDSNESMKELALRSLAWVFYAQRPLTIREFCSAVAVTEASMNTKEPKPEPENWEAIRSACANLIELEDGPLLPSRYQISFQSRVELVRPIHYSVQEFFTKAAQSESGIFQCFYQPHVQQILATSCINELQFMPSYIPAHDAYDFIYKLETAPFL</sequence>
<dbReference type="InterPro" id="IPR056884">
    <property type="entry name" value="NPHP3-like_N"/>
</dbReference>
<proteinExistence type="predicted"/>
<evidence type="ECO:0000313" key="5">
    <source>
        <dbReference type="Proteomes" id="UP000799438"/>
    </source>
</evidence>
<dbReference type="InterPro" id="IPR027417">
    <property type="entry name" value="P-loop_NTPase"/>
</dbReference>
<dbReference type="AlphaFoldDB" id="A0A6A6ATS3"/>
<dbReference type="OrthoDB" id="4772757at2759"/>
<dbReference type="PANTHER" id="PTHR10039:SF15">
    <property type="entry name" value="NACHT DOMAIN-CONTAINING PROTEIN"/>
    <property type="match status" value="1"/>
</dbReference>
<dbReference type="RefSeq" id="XP_033391130.1">
    <property type="nucleotide sequence ID" value="XM_033537025.1"/>
</dbReference>
<feature type="domain" description="NACHT" evidence="3">
    <location>
        <begin position="333"/>
        <end position="474"/>
    </location>
</feature>
<keyword evidence="1" id="KW-0677">Repeat</keyword>
<gene>
    <name evidence="4" type="ORF">K452DRAFT_22926</name>
</gene>
<dbReference type="GeneID" id="54294521"/>
<dbReference type="SUPFAM" id="SSF52540">
    <property type="entry name" value="P-loop containing nucleoside triphosphate hydrolases"/>
    <property type="match status" value="1"/>
</dbReference>
<reference evidence="4" key="1">
    <citation type="journal article" date="2020" name="Stud. Mycol.">
        <title>101 Dothideomycetes genomes: a test case for predicting lifestyles and emergence of pathogens.</title>
        <authorList>
            <person name="Haridas S."/>
            <person name="Albert R."/>
            <person name="Binder M."/>
            <person name="Bloem J."/>
            <person name="Labutti K."/>
            <person name="Salamov A."/>
            <person name="Andreopoulos B."/>
            <person name="Baker S."/>
            <person name="Barry K."/>
            <person name="Bills G."/>
            <person name="Bluhm B."/>
            <person name="Cannon C."/>
            <person name="Castanera R."/>
            <person name="Culley D."/>
            <person name="Daum C."/>
            <person name="Ezra D."/>
            <person name="Gonzalez J."/>
            <person name="Henrissat B."/>
            <person name="Kuo A."/>
            <person name="Liang C."/>
            <person name="Lipzen A."/>
            <person name="Lutzoni F."/>
            <person name="Magnuson J."/>
            <person name="Mondo S."/>
            <person name="Nolan M."/>
            <person name="Ohm R."/>
            <person name="Pangilinan J."/>
            <person name="Park H.-J."/>
            <person name="Ramirez L."/>
            <person name="Alfaro M."/>
            <person name="Sun H."/>
            <person name="Tritt A."/>
            <person name="Yoshinaga Y."/>
            <person name="Zwiers L.-H."/>
            <person name="Turgeon B."/>
            <person name="Goodwin S."/>
            <person name="Spatafora J."/>
            <person name="Crous P."/>
            <person name="Grigoriev I."/>
        </authorList>
    </citation>
    <scope>NUCLEOTIDE SEQUENCE</scope>
    <source>
        <strain evidence="4">CBS 121167</strain>
    </source>
</reference>
<feature type="region of interest" description="Disordered" evidence="2">
    <location>
        <begin position="1"/>
        <end position="50"/>
    </location>
</feature>
<dbReference type="Pfam" id="PF24883">
    <property type="entry name" value="NPHP3_N"/>
    <property type="match status" value="1"/>
</dbReference>
<dbReference type="InterPro" id="IPR007111">
    <property type="entry name" value="NACHT_NTPase"/>
</dbReference>
<organism evidence="4 5">
    <name type="scientific">Aplosporella prunicola CBS 121167</name>
    <dbReference type="NCBI Taxonomy" id="1176127"/>
    <lineage>
        <taxon>Eukaryota</taxon>
        <taxon>Fungi</taxon>
        <taxon>Dikarya</taxon>
        <taxon>Ascomycota</taxon>
        <taxon>Pezizomycotina</taxon>
        <taxon>Dothideomycetes</taxon>
        <taxon>Dothideomycetes incertae sedis</taxon>
        <taxon>Botryosphaeriales</taxon>
        <taxon>Aplosporellaceae</taxon>
        <taxon>Aplosporella</taxon>
    </lineage>
</organism>
<evidence type="ECO:0000313" key="4">
    <source>
        <dbReference type="EMBL" id="KAF2135412.1"/>
    </source>
</evidence>
<protein>
    <recommendedName>
        <fullName evidence="3">NACHT domain-containing protein</fullName>
    </recommendedName>
</protein>
<accession>A0A6A6ATS3</accession>
<keyword evidence="5" id="KW-1185">Reference proteome</keyword>
<dbReference type="PANTHER" id="PTHR10039">
    <property type="entry name" value="AMELOGENIN"/>
    <property type="match status" value="1"/>
</dbReference>
<feature type="compositionally biased region" description="Low complexity" evidence="2">
    <location>
        <begin position="16"/>
        <end position="26"/>
    </location>
</feature>
<dbReference type="EMBL" id="ML995588">
    <property type="protein sequence ID" value="KAF2135412.1"/>
    <property type="molecule type" value="Genomic_DNA"/>
</dbReference>
<dbReference type="Proteomes" id="UP000799438">
    <property type="component" value="Unassembled WGS sequence"/>
</dbReference>
<name>A0A6A6ATS3_9PEZI</name>